<dbReference type="Pfam" id="PF09685">
    <property type="entry name" value="MamF_MmsF"/>
    <property type="match status" value="1"/>
</dbReference>
<dbReference type="eggNOG" id="COG4818">
    <property type="taxonomic scope" value="Bacteria"/>
</dbReference>
<keyword evidence="2 5" id="KW-0812">Transmembrane</keyword>
<evidence type="ECO:0000256" key="1">
    <source>
        <dbReference type="ARBA" id="ARBA00004141"/>
    </source>
</evidence>
<name>I4AGZ2_BERLS</name>
<evidence type="ECO:0000256" key="3">
    <source>
        <dbReference type="ARBA" id="ARBA00022989"/>
    </source>
</evidence>
<keyword evidence="4 5" id="KW-0472">Membrane</keyword>
<gene>
    <name evidence="6" type="ordered locus">Fleli_0767</name>
</gene>
<reference evidence="7" key="1">
    <citation type="submission" date="2012-06" db="EMBL/GenBank/DDBJ databases">
        <title>The complete genome of Flexibacter litoralis DSM 6794.</title>
        <authorList>
            <person name="Lucas S."/>
            <person name="Copeland A."/>
            <person name="Lapidus A."/>
            <person name="Glavina del Rio T."/>
            <person name="Dalin E."/>
            <person name="Tice H."/>
            <person name="Bruce D."/>
            <person name="Goodwin L."/>
            <person name="Pitluck S."/>
            <person name="Peters L."/>
            <person name="Ovchinnikova G."/>
            <person name="Lu M."/>
            <person name="Kyrpides N."/>
            <person name="Mavromatis K."/>
            <person name="Ivanova N."/>
            <person name="Brettin T."/>
            <person name="Detter J.C."/>
            <person name="Han C."/>
            <person name="Larimer F."/>
            <person name="Land M."/>
            <person name="Hauser L."/>
            <person name="Markowitz V."/>
            <person name="Cheng J.-F."/>
            <person name="Hugenholtz P."/>
            <person name="Woyke T."/>
            <person name="Wu D."/>
            <person name="Spring S."/>
            <person name="Lang E."/>
            <person name="Kopitz M."/>
            <person name="Brambilla E."/>
            <person name="Klenk H.-P."/>
            <person name="Eisen J.A."/>
        </authorList>
    </citation>
    <scope>NUCLEOTIDE SEQUENCE [LARGE SCALE GENOMIC DNA]</scope>
    <source>
        <strain evidence="7">ATCC 23117 / DSM 6794 / NBRC 15988 / NCIMB 1366 / Sio-4</strain>
    </source>
</reference>
<evidence type="ECO:0000256" key="4">
    <source>
        <dbReference type="ARBA" id="ARBA00023136"/>
    </source>
</evidence>
<sequence>MESPKPNLNKTPEKSISISEKEKSNGIIAYVTVIGLIIAFMQNKEEKSEYVNFHIRQMIGIFICSLVFVIPFLGWLLGLGVIALWIIGILGALSGERKPVPILGEKFQEWFKSIEA</sequence>
<dbReference type="RefSeq" id="WP_014796685.1">
    <property type="nucleotide sequence ID" value="NC_018018.1"/>
</dbReference>
<evidence type="ECO:0000256" key="2">
    <source>
        <dbReference type="ARBA" id="ARBA00022692"/>
    </source>
</evidence>
<organism evidence="6 7">
    <name type="scientific">Bernardetia litoralis (strain ATCC 23117 / DSM 6794 / NBRC 15988 / NCIMB 1366 / Fx l1 / Sio-4)</name>
    <name type="common">Flexibacter litoralis</name>
    <dbReference type="NCBI Taxonomy" id="880071"/>
    <lineage>
        <taxon>Bacteria</taxon>
        <taxon>Pseudomonadati</taxon>
        <taxon>Bacteroidota</taxon>
        <taxon>Cytophagia</taxon>
        <taxon>Cytophagales</taxon>
        <taxon>Bernardetiaceae</taxon>
        <taxon>Bernardetia</taxon>
    </lineage>
</organism>
<dbReference type="InterPro" id="IPR019109">
    <property type="entry name" value="MamF_MmsF"/>
</dbReference>
<keyword evidence="7" id="KW-1185">Reference proteome</keyword>
<evidence type="ECO:0000313" key="7">
    <source>
        <dbReference type="Proteomes" id="UP000006054"/>
    </source>
</evidence>
<feature type="transmembrane region" description="Helical" evidence="5">
    <location>
        <begin position="53"/>
        <end position="70"/>
    </location>
</feature>
<dbReference type="HOGENOM" id="CLU_095018_2_0_10"/>
<proteinExistence type="predicted"/>
<dbReference type="STRING" id="880071.Fleli_0767"/>
<comment type="subcellular location">
    <subcellularLocation>
        <location evidence="1">Membrane</location>
        <topology evidence="1">Multi-pass membrane protein</topology>
    </subcellularLocation>
</comment>
<dbReference type="AlphaFoldDB" id="I4AGZ2"/>
<dbReference type="EMBL" id="CP003345">
    <property type="protein sequence ID" value="AFM03227.1"/>
    <property type="molecule type" value="Genomic_DNA"/>
</dbReference>
<dbReference type="Proteomes" id="UP000006054">
    <property type="component" value="Chromosome"/>
</dbReference>
<accession>I4AGZ2</accession>
<evidence type="ECO:0000256" key="5">
    <source>
        <dbReference type="SAM" id="Phobius"/>
    </source>
</evidence>
<protein>
    <submittedName>
        <fullName evidence="6">Putative membrane protein</fullName>
    </submittedName>
</protein>
<dbReference type="KEGG" id="fli:Fleli_0767"/>
<keyword evidence="3 5" id="KW-1133">Transmembrane helix</keyword>
<evidence type="ECO:0000313" key="6">
    <source>
        <dbReference type="EMBL" id="AFM03227.1"/>
    </source>
</evidence>
<feature type="transmembrane region" description="Helical" evidence="5">
    <location>
        <begin position="24"/>
        <end position="41"/>
    </location>
</feature>